<dbReference type="OrthoDB" id="289097at2"/>
<accession>A0A1P8WLH5</accession>
<proteinExistence type="predicted"/>
<evidence type="ECO:0008006" key="3">
    <source>
        <dbReference type="Google" id="ProtNLM"/>
    </source>
</evidence>
<dbReference type="STRING" id="1891926.Fuma_04541"/>
<dbReference type="AlphaFoldDB" id="A0A1P8WLH5"/>
<keyword evidence="2" id="KW-1185">Reference proteome</keyword>
<evidence type="ECO:0000313" key="1">
    <source>
        <dbReference type="EMBL" id="APZ94891.1"/>
    </source>
</evidence>
<gene>
    <name evidence="1" type="ORF">Fuma_04541</name>
</gene>
<protein>
    <recommendedName>
        <fullName evidence="3">Carboxypeptidase regulatory-like domain-containing protein</fullName>
    </recommendedName>
</protein>
<dbReference type="EMBL" id="CP017641">
    <property type="protein sequence ID" value="APZ94891.1"/>
    <property type="molecule type" value="Genomic_DNA"/>
</dbReference>
<dbReference type="KEGG" id="fmr:Fuma_04541"/>
<dbReference type="Proteomes" id="UP000187735">
    <property type="component" value="Chromosome"/>
</dbReference>
<reference evidence="1 2" key="1">
    <citation type="journal article" date="2016" name="Front. Microbiol.">
        <title>Fuerstia marisgermanicae gen. nov., sp. nov., an Unusual Member of the Phylum Planctomycetes from the German Wadden Sea.</title>
        <authorList>
            <person name="Kohn T."/>
            <person name="Heuer A."/>
            <person name="Jogler M."/>
            <person name="Vollmers J."/>
            <person name="Boedeker C."/>
            <person name="Bunk B."/>
            <person name="Rast P."/>
            <person name="Borchert D."/>
            <person name="Glockner I."/>
            <person name="Freese H.M."/>
            <person name="Klenk H.P."/>
            <person name="Overmann J."/>
            <person name="Kaster A.K."/>
            <person name="Rohde M."/>
            <person name="Wiegand S."/>
            <person name="Jogler C."/>
        </authorList>
    </citation>
    <scope>NUCLEOTIDE SEQUENCE [LARGE SCALE GENOMIC DNA]</scope>
    <source>
        <strain evidence="1 2">NH11</strain>
    </source>
</reference>
<organism evidence="1 2">
    <name type="scientific">Fuerstiella marisgermanici</name>
    <dbReference type="NCBI Taxonomy" id="1891926"/>
    <lineage>
        <taxon>Bacteria</taxon>
        <taxon>Pseudomonadati</taxon>
        <taxon>Planctomycetota</taxon>
        <taxon>Planctomycetia</taxon>
        <taxon>Planctomycetales</taxon>
        <taxon>Planctomycetaceae</taxon>
        <taxon>Fuerstiella</taxon>
    </lineage>
</organism>
<evidence type="ECO:0000313" key="2">
    <source>
        <dbReference type="Proteomes" id="UP000187735"/>
    </source>
</evidence>
<dbReference type="RefSeq" id="WP_077026134.1">
    <property type="nucleotide sequence ID" value="NZ_CP017641.1"/>
</dbReference>
<name>A0A1P8WLH5_9PLAN</name>
<sequence length="140" mass="14874">MRQTLYLILTALAVGCGSDRVPTYPVSGRVVFANGNPVRHGTVELMSVEHNTAATGKIDHDGGFVLGTYTPNDGATPGAHDAIVVQMVIDDGSFEHTVDHGDKVPTKHAAYETSGLTVAVEHDQENVITITIDAQMPHGR</sequence>
<dbReference type="PROSITE" id="PS51257">
    <property type="entry name" value="PROKAR_LIPOPROTEIN"/>
    <property type="match status" value="1"/>
</dbReference>